<evidence type="ECO:0000256" key="4">
    <source>
        <dbReference type="ARBA" id="ARBA00023187"/>
    </source>
</evidence>
<comment type="subcellular location">
    <subcellularLocation>
        <location evidence="1">Nucleus</location>
    </subcellularLocation>
</comment>
<feature type="region of interest" description="Disordered" evidence="6">
    <location>
        <begin position="77"/>
        <end position="104"/>
    </location>
</feature>
<keyword evidence="4" id="KW-0508">mRNA splicing</keyword>
<keyword evidence="5" id="KW-0539">Nucleus</keyword>
<evidence type="ECO:0000313" key="7">
    <source>
        <dbReference type="EMBL" id="CAK7265161.1"/>
    </source>
</evidence>
<dbReference type="Proteomes" id="UP001642502">
    <property type="component" value="Unassembled WGS sequence"/>
</dbReference>
<protein>
    <recommendedName>
        <fullName evidence="9">Survival motor neuron Tudor domain-containing protein</fullName>
    </recommendedName>
</protein>
<dbReference type="CDD" id="cd22851">
    <property type="entry name" value="SMN_N"/>
    <property type="match status" value="1"/>
</dbReference>
<dbReference type="PANTHER" id="PTHR39267">
    <property type="entry name" value="SURVIVAL MOTOR NEURON-LIKE PROTEIN 1"/>
    <property type="match status" value="1"/>
</dbReference>
<feature type="compositionally biased region" description="Basic and acidic residues" evidence="6">
    <location>
        <begin position="195"/>
        <end position="207"/>
    </location>
</feature>
<feature type="region of interest" description="Disordered" evidence="6">
    <location>
        <begin position="171"/>
        <end position="207"/>
    </location>
</feature>
<keyword evidence="3" id="KW-0507">mRNA processing</keyword>
<organism evidence="7 8">
    <name type="scientific">Sporothrix epigloea</name>
    <dbReference type="NCBI Taxonomy" id="1892477"/>
    <lineage>
        <taxon>Eukaryota</taxon>
        <taxon>Fungi</taxon>
        <taxon>Dikarya</taxon>
        <taxon>Ascomycota</taxon>
        <taxon>Pezizomycotina</taxon>
        <taxon>Sordariomycetes</taxon>
        <taxon>Sordariomycetidae</taxon>
        <taxon>Ophiostomatales</taxon>
        <taxon>Ophiostomataceae</taxon>
        <taxon>Sporothrix</taxon>
    </lineage>
</organism>
<dbReference type="CDD" id="cd22852">
    <property type="entry name" value="SMN_C"/>
    <property type="match status" value="1"/>
</dbReference>
<evidence type="ECO:0000256" key="5">
    <source>
        <dbReference type="ARBA" id="ARBA00023242"/>
    </source>
</evidence>
<name>A0ABP0DAA3_9PEZI</name>
<comment type="caution">
    <text evidence="7">The sequence shown here is derived from an EMBL/GenBank/DDBJ whole genome shotgun (WGS) entry which is preliminary data.</text>
</comment>
<evidence type="ECO:0008006" key="9">
    <source>
        <dbReference type="Google" id="ProtNLM"/>
    </source>
</evidence>
<feature type="compositionally biased region" description="Polar residues" evidence="6">
    <location>
        <begin position="179"/>
        <end position="188"/>
    </location>
</feature>
<keyword evidence="8" id="KW-1185">Reference proteome</keyword>
<evidence type="ECO:0000313" key="8">
    <source>
        <dbReference type="Proteomes" id="UP001642502"/>
    </source>
</evidence>
<evidence type="ECO:0000256" key="6">
    <source>
        <dbReference type="SAM" id="MobiDB-lite"/>
    </source>
</evidence>
<dbReference type="EMBL" id="CAWUON010000010">
    <property type="protein sequence ID" value="CAK7265161.1"/>
    <property type="molecule type" value="Genomic_DNA"/>
</dbReference>
<accession>A0ABP0DAA3</accession>
<dbReference type="PANTHER" id="PTHR39267:SF1">
    <property type="entry name" value="SURVIVAL MOTOR NEURON PROTEIN"/>
    <property type="match status" value="1"/>
</dbReference>
<dbReference type="InterPro" id="IPR040424">
    <property type="entry name" value="Smn1"/>
</dbReference>
<proteinExistence type="inferred from homology"/>
<evidence type="ECO:0000256" key="2">
    <source>
        <dbReference type="ARBA" id="ARBA00005371"/>
    </source>
</evidence>
<reference evidence="7 8" key="1">
    <citation type="submission" date="2024-01" db="EMBL/GenBank/DDBJ databases">
        <authorList>
            <person name="Allen C."/>
            <person name="Tagirdzhanova G."/>
        </authorList>
    </citation>
    <scope>NUCLEOTIDE SEQUENCE [LARGE SCALE GENOMIC DNA]</scope>
    <source>
        <strain evidence="7 8">CBS 119000</strain>
    </source>
</reference>
<dbReference type="InterPro" id="IPR047313">
    <property type="entry name" value="SMN_C"/>
</dbReference>
<evidence type="ECO:0000256" key="1">
    <source>
        <dbReference type="ARBA" id="ARBA00004123"/>
    </source>
</evidence>
<sequence>MIGAAPAQKDSPWDESAIIKSWDRVVGDYKSFLQVHLSGGCVADLPASLQSTSNGSELEASLRAEPEAVLADAQEDAMDGDVGSRDADTQNAAGALSGRQADASVHTSMPMPEAEGQAFSAAASDTTHLPAPSLLTPQTVLGGADENLKKLLMSWYYAGYYTGLHEGQQQAGAVAAQPPESQQGQAQANDVAEGADIHIHDSEENPK</sequence>
<evidence type="ECO:0000256" key="3">
    <source>
        <dbReference type="ARBA" id="ARBA00022664"/>
    </source>
</evidence>
<gene>
    <name evidence="7" type="ORF">SEPCBS119000_001371</name>
</gene>
<comment type="similarity">
    <text evidence="2">Belongs to the SMN family.</text>
</comment>